<name>A0A4V3AUZ9_9BURK</name>
<dbReference type="Pfam" id="PF07813">
    <property type="entry name" value="LTXXQ"/>
    <property type="match status" value="1"/>
</dbReference>
<proteinExistence type="predicted"/>
<dbReference type="Gene3D" id="1.20.120.1490">
    <property type="match status" value="1"/>
</dbReference>
<sequence>MLISTSQTCSVNWKSSSLGGIMNMIKKRVLIGCAALALASATLLAGAQERSVKNCKGQANEQDCRQSKMAEFQAKHEAKLHDALKITAAQEPAWKTFTDSMRPPAPTAPPEKLSRADYEKLSAPERMEKHIAMQQKHLEHAQARLAALKTFYAVLTPEQQTTMNKEVARMEQHRQGGKGPWGHGGHWGDKSDQAPPPPAK</sequence>
<feature type="region of interest" description="Disordered" evidence="1">
    <location>
        <begin position="163"/>
        <end position="200"/>
    </location>
</feature>
<accession>A0A4V3AUZ9</accession>
<evidence type="ECO:0000313" key="3">
    <source>
        <dbReference type="Proteomes" id="UP000294829"/>
    </source>
</evidence>
<reference evidence="2 3" key="1">
    <citation type="submission" date="2019-03" db="EMBL/GenBank/DDBJ databases">
        <title>Sapientia aquatica gen. nov., sp. nov., isolated from a crater lake.</title>
        <authorList>
            <person name="Felfoldi T."/>
            <person name="Szabo A."/>
            <person name="Toth E."/>
            <person name="Schumann P."/>
            <person name="Keki Z."/>
            <person name="Marialigeti K."/>
            <person name="Mathe I."/>
        </authorList>
    </citation>
    <scope>NUCLEOTIDE SEQUENCE [LARGE SCALE GENOMIC DNA]</scope>
    <source>
        <strain evidence="2 3">SA-152</strain>
    </source>
</reference>
<protein>
    <submittedName>
        <fullName evidence="2">Uncharacterized protein</fullName>
    </submittedName>
</protein>
<feature type="region of interest" description="Disordered" evidence="1">
    <location>
        <begin position="97"/>
        <end position="116"/>
    </location>
</feature>
<comment type="caution">
    <text evidence="2">The sequence shown here is derived from an EMBL/GenBank/DDBJ whole genome shotgun (WGS) entry which is preliminary data.</text>
</comment>
<evidence type="ECO:0000256" key="1">
    <source>
        <dbReference type="SAM" id="MobiDB-lite"/>
    </source>
</evidence>
<organism evidence="2 3">
    <name type="scientific">Sapientia aquatica</name>
    <dbReference type="NCBI Taxonomy" id="1549640"/>
    <lineage>
        <taxon>Bacteria</taxon>
        <taxon>Pseudomonadati</taxon>
        <taxon>Pseudomonadota</taxon>
        <taxon>Betaproteobacteria</taxon>
        <taxon>Burkholderiales</taxon>
        <taxon>Oxalobacteraceae</taxon>
        <taxon>Sapientia</taxon>
    </lineage>
</organism>
<dbReference type="GO" id="GO:0042597">
    <property type="term" value="C:periplasmic space"/>
    <property type="evidence" value="ECO:0007669"/>
    <property type="project" value="InterPro"/>
</dbReference>
<dbReference type="InterPro" id="IPR012899">
    <property type="entry name" value="LTXXQ"/>
</dbReference>
<dbReference type="AlphaFoldDB" id="A0A4V3AUZ9"/>
<dbReference type="OrthoDB" id="5298564at2"/>
<dbReference type="Proteomes" id="UP000294829">
    <property type="component" value="Unassembled WGS sequence"/>
</dbReference>
<evidence type="ECO:0000313" key="2">
    <source>
        <dbReference type="EMBL" id="TDK67428.1"/>
    </source>
</evidence>
<gene>
    <name evidence="2" type="ORF">E2I14_06655</name>
</gene>
<dbReference type="EMBL" id="SMYL01000002">
    <property type="protein sequence ID" value="TDK67428.1"/>
    <property type="molecule type" value="Genomic_DNA"/>
</dbReference>
<keyword evidence="3" id="KW-1185">Reference proteome</keyword>